<feature type="compositionally biased region" description="Basic and acidic residues" evidence="1">
    <location>
        <begin position="94"/>
        <end position="105"/>
    </location>
</feature>
<dbReference type="EMBL" id="RQTK01000539">
    <property type="protein sequence ID" value="RUS77982.1"/>
    <property type="molecule type" value="Genomic_DNA"/>
</dbReference>
<dbReference type="OrthoDB" id="2019614at2759"/>
<dbReference type="GO" id="GO:0007098">
    <property type="term" value="P:centrosome cycle"/>
    <property type="evidence" value="ECO:0007669"/>
    <property type="project" value="TreeGrafter"/>
</dbReference>
<gene>
    <name evidence="2" type="ORF">EGW08_014243</name>
</gene>
<feature type="region of interest" description="Disordered" evidence="1">
    <location>
        <begin position="94"/>
        <end position="113"/>
    </location>
</feature>
<dbReference type="GO" id="GO:0070652">
    <property type="term" value="C:HAUS complex"/>
    <property type="evidence" value="ECO:0007669"/>
    <property type="project" value="InterPro"/>
</dbReference>
<evidence type="ECO:0000313" key="3">
    <source>
        <dbReference type="Proteomes" id="UP000271974"/>
    </source>
</evidence>
<dbReference type="PANTHER" id="PTHR28588">
    <property type="entry name" value="HAUS AUGMIN-LIKE COMPLEX SUBUNIT 5"/>
    <property type="match status" value="1"/>
</dbReference>
<protein>
    <submittedName>
        <fullName evidence="2">Uncharacterized protein</fullName>
    </submittedName>
</protein>
<dbReference type="Pfam" id="PF14817">
    <property type="entry name" value="HAUS5"/>
    <property type="match status" value="1"/>
</dbReference>
<reference evidence="2 3" key="1">
    <citation type="submission" date="2019-01" db="EMBL/GenBank/DDBJ databases">
        <title>A draft genome assembly of the solar-powered sea slug Elysia chlorotica.</title>
        <authorList>
            <person name="Cai H."/>
            <person name="Li Q."/>
            <person name="Fang X."/>
            <person name="Li J."/>
            <person name="Curtis N.E."/>
            <person name="Altenburger A."/>
            <person name="Shibata T."/>
            <person name="Feng M."/>
            <person name="Maeda T."/>
            <person name="Schwartz J.A."/>
            <person name="Shigenobu S."/>
            <person name="Lundholm N."/>
            <person name="Nishiyama T."/>
            <person name="Yang H."/>
            <person name="Hasebe M."/>
            <person name="Li S."/>
            <person name="Pierce S.K."/>
            <person name="Wang J."/>
        </authorList>
    </citation>
    <scope>NUCLEOTIDE SEQUENCE [LARGE SCALE GENOMIC DNA]</scope>
    <source>
        <strain evidence="2">EC2010</strain>
        <tissue evidence="2">Whole organism of an adult</tissue>
    </source>
</reference>
<keyword evidence="3" id="KW-1185">Reference proteome</keyword>
<accession>A0A433T8R8</accession>
<dbReference type="AlphaFoldDB" id="A0A433T8R8"/>
<dbReference type="GO" id="GO:0051225">
    <property type="term" value="P:spindle assembly"/>
    <property type="evidence" value="ECO:0007669"/>
    <property type="project" value="InterPro"/>
</dbReference>
<dbReference type="InterPro" id="IPR029131">
    <property type="entry name" value="HAUS5"/>
</dbReference>
<organism evidence="2 3">
    <name type="scientific">Elysia chlorotica</name>
    <name type="common">Eastern emerald elysia</name>
    <name type="synonym">Sea slug</name>
    <dbReference type="NCBI Taxonomy" id="188477"/>
    <lineage>
        <taxon>Eukaryota</taxon>
        <taxon>Metazoa</taxon>
        <taxon>Spiralia</taxon>
        <taxon>Lophotrochozoa</taxon>
        <taxon>Mollusca</taxon>
        <taxon>Gastropoda</taxon>
        <taxon>Heterobranchia</taxon>
        <taxon>Euthyneura</taxon>
        <taxon>Panpulmonata</taxon>
        <taxon>Sacoglossa</taxon>
        <taxon>Placobranchoidea</taxon>
        <taxon>Plakobranchidae</taxon>
        <taxon>Elysia</taxon>
    </lineage>
</organism>
<evidence type="ECO:0000256" key="1">
    <source>
        <dbReference type="SAM" id="MobiDB-lite"/>
    </source>
</evidence>
<dbReference type="STRING" id="188477.A0A433T8R8"/>
<sequence>MAENPNIKMRASAAGEKAKNDQLHGALSKWASDDMKFHAQSGFKLPSQEDFKFLCSGPLVDVWKYVTKHVKSVQTAQLVKGNVELQRRIVEPCRSEDAEERERRQALRQHRSRVARNLAQARGDLAQLRRELGHATQELAAAG</sequence>
<evidence type="ECO:0000313" key="2">
    <source>
        <dbReference type="EMBL" id="RUS77982.1"/>
    </source>
</evidence>
<dbReference type="GO" id="GO:0005813">
    <property type="term" value="C:centrosome"/>
    <property type="evidence" value="ECO:0007669"/>
    <property type="project" value="TreeGrafter"/>
</dbReference>
<feature type="region of interest" description="Disordered" evidence="1">
    <location>
        <begin position="1"/>
        <end position="20"/>
    </location>
</feature>
<name>A0A433T8R8_ELYCH</name>
<proteinExistence type="predicted"/>
<dbReference type="Proteomes" id="UP000271974">
    <property type="component" value="Unassembled WGS sequence"/>
</dbReference>
<dbReference type="PANTHER" id="PTHR28588:SF1">
    <property type="entry name" value="HAUS AUGMIN-LIKE COMPLEX SUBUNIT 5"/>
    <property type="match status" value="1"/>
</dbReference>
<comment type="caution">
    <text evidence="2">The sequence shown here is derived from an EMBL/GenBank/DDBJ whole genome shotgun (WGS) entry which is preliminary data.</text>
</comment>